<dbReference type="Pfam" id="PF03726">
    <property type="entry name" value="PNPase"/>
    <property type="match status" value="1"/>
</dbReference>
<proteinExistence type="inferred from homology"/>
<feature type="binding site" evidence="8">
    <location>
        <position position="489"/>
    </location>
    <ligand>
        <name>Mg(2+)</name>
        <dbReference type="ChEBI" id="CHEBI:18420"/>
    </ligand>
</feature>
<keyword evidence="2 8" id="KW-0963">Cytoplasm</keyword>
<dbReference type="InterPro" id="IPR027408">
    <property type="entry name" value="PNPase/RNase_PH_dom_sf"/>
</dbReference>
<dbReference type="OrthoDB" id="9804305at2"/>
<dbReference type="GO" id="GO:0005829">
    <property type="term" value="C:cytosol"/>
    <property type="evidence" value="ECO:0007669"/>
    <property type="project" value="TreeGrafter"/>
</dbReference>
<dbReference type="Gene3D" id="3.30.230.70">
    <property type="entry name" value="GHMP Kinase, N-terminal domain"/>
    <property type="match status" value="2"/>
</dbReference>
<dbReference type="NCBIfam" id="TIGR03591">
    <property type="entry name" value="polynuc_phos"/>
    <property type="match status" value="1"/>
</dbReference>
<dbReference type="EMBL" id="FOFN01000001">
    <property type="protein sequence ID" value="SEQ05712.1"/>
    <property type="molecule type" value="Genomic_DNA"/>
</dbReference>
<keyword evidence="6 8" id="KW-0460">Magnesium</keyword>
<dbReference type="GO" id="GO:0006402">
    <property type="term" value="P:mRNA catabolic process"/>
    <property type="evidence" value="ECO:0007669"/>
    <property type="project" value="UniProtKB-UniRule"/>
</dbReference>
<dbReference type="Pfam" id="PF03725">
    <property type="entry name" value="RNase_PH_C"/>
    <property type="match status" value="1"/>
</dbReference>
<dbReference type="Proteomes" id="UP000198999">
    <property type="component" value="Unassembled WGS sequence"/>
</dbReference>
<organism evidence="11 12">
    <name type="scientific">Hyunsoonleella jejuensis</name>
    <dbReference type="NCBI Taxonomy" id="419940"/>
    <lineage>
        <taxon>Bacteria</taxon>
        <taxon>Pseudomonadati</taxon>
        <taxon>Bacteroidota</taxon>
        <taxon>Flavobacteriia</taxon>
        <taxon>Flavobacteriales</taxon>
        <taxon>Flavobacteriaceae</taxon>
    </lineage>
</organism>
<evidence type="ECO:0000256" key="1">
    <source>
        <dbReference type="ARBA" id="ARBA00007404"/>
    </source>
</evidence>
<keyword evidence="4 8" id="KW-0548">Nucleotidyltransferase</keyword>
<dbReference type="InterPro" id="IPR001247">
    <property type="entry name" value="ExoRNase_PH_dom1"/>
</dbReference>
<dbReference type="InterPro" id="IPR036345">
    <property type="entry name" value="ExoRNase_PH_dom2_sf"/>
</dbReference>
<dbReference type="NCBIfam" id="NF008805">
    <property type="entry name" value="PRK11824.1"/>
    <property type="match status" value="1"/>
</dbReference>
<dbReference type="CDD" id="cd02393">
    <property type="entry name" value="KH-I_PNPase"/>
    <property type="match status" value="1"/>
</dbReference>
<evidence type="ECO:0000256" key="2">
    <source>
        <dbReference type="ARBA" id="ARBA00022490"/>
    </source>
</evidence>
<dbReference type="GO" id="GO:0000287">
    <property type="term" value="F:magnesium ion binding"/>
    <property type="evidence" value="ECO:0007669"/>
    <property type="project" value="UniProtKB-UniRule"/>
</dbReference>
<comment type="similarity">
    <text evidence="1 8">Belongs to the polyribonucleotide nucleotidyltransferase family.</text>
</comment>
<dbReference type="GO" id="GO:0006396">
    <property type="term" value="P:RNA processing"/>
    <property type="evidence" value="ECO:0007669"/>
    <property type="project" value="InterPro"/>
</dbReference>
<keyword evidence="7 8" id="KW-0694">RNA-binding</keyword>
<dbReference type="SUPFAM" id="SSF50249">
    <property type="entry name" value="Nucleic acid-binding proteins"/>
    <property type="match status" value="1"/>
</dbReference>
<keyword evidence="3 8" id="KW-0808">Transferase</keyword>
<dbReference type="InterPro" id="IPR036612">
    <property type="entry name" value="KH_dom_type_1_sf"/>
</dbReference>
<feature type="region of interest" description="Disordered" evidence="9">
    <location>
        <begin position="697"/>
        <end position="755"/>
    </location>
</feature>
<dbReference type="InterPro" id="IPR015848">
    <property type="entry name" value="PNPase_PH_RNA-bd_bac/org-type"/>
</dbReference>
<accession>A0A1H9CWX5</accession>
<dbReference type="InterPro" id="IPR012340">
    <property type="entry name" value="NA-bd_OB-fold"/>
</dbReference>
<dbReference type="InterPro" id="IPR015847">
    <property type="entry name" value="ExoRNase_PH_dom2"/>
</dbReference>
<name>A0A1H9CWX5_9FLAO</name>
<dbReference type="Pfam" id="PF01138">
    <property type="entry name" value="RNase_PH"/>
    <property type="match status" value="2"/>
</dbReference>
<evidence type="ECO:0000313" key="12">
    <source>
        <dbReference type="Proteomes" id="UP000198999"/>
    </source>
</evidence>
<dbReference type="InterPro" id="IPR004087">
    <property type="entry name" value="KH_dom"/>
</dbReference>
<feature type="domain" description="S1 motif" evidence="10">
    <location>
        <begin position="630"/>
        <end position="701"/>
    </location>
</feature>
<dbReference type="FunFam" id="3.30.1370.10:FF:000001">
    <property type="entry name" value="Polyribonucleotide nucleotidyltransferase"/>
    <property type="match status" value="1"/>
</dbReference>
<evidence type="ECO:0000256" key="5">
    <source>
        <dbReference type="ARBA" id="ARBA00022723"/>
    </source>
</evidence>
<keyword evidence="5 8" id="KW-0479">Metal-binding</keyword>
<feature type="binding site" evidence="8">
    <location>
        <position position="495"/>
    </location>
    <ligand>
        <name>Mg(2+)</name>
        <dbReference type="ChEBI" id="CHEBI:18420"/>
    </ligand>
</feature>
<comment type="catalytic activity">
    <reaction evidence="8">
        <text>RNA(n+1) + phosphate = RNA(n) + a ribonucleoside 5'-diphosphate</text>
        <dbReference type="Rhea" id="RHEA:22096"/>
        <dbReference type="Rhea" id="RHEA-COMP:14527"/>
        <dbReference type="Rhea" id="RHEA-COMP:17342"/>
        <dbReference type="ChEBI" id="CHEBI:43474"/>
        <dbReference type="ChEBI" id="CHEBI:57930"/>
        <dbReference type="ChEBI" id="CHEBI:140395"/>
        <dbReference type="EC" id="2.7.7.8"/>
    </reaction>
</comment>
<evidence type="ECO:0000256" key="4">
    <source>
        <dbReference type="ARBA" id="ARBA00022695"/>
    </source>
</evidence>
<dbReference type="PANTHER" id="PTHR11252">
    <property type="entry name" value="POLYRIBONUCLEOTIDE NUCLEOTIDYLTRANSFERASE"/>
    <property type="match status" value="1"/>
</dbReference>
<dbReference type="SUPFAM" id="SSF54791">
    <property type="entry name" value="Eukaryotic type KH-domain (KH-domain type I)"/>
    <property type="match status" value="1"/>
</dbReference>
<feature type="compositionally biased region" description="Basic and acidic residues" evidence="9">
    <location>
        <begin position="714"/>
        <end position="755"/>
    </location>
</feature>
<sequence length="755" mass="83555">MIPQTFKEVIDLGDGREISIETGKLAKQAHGSVVVQSGKCMLLCTVVSNYHAADVDFLPLTVDYREKFAAAGRYPGGFFKREARPSDGEVLTMRLVDRVLRPLFPKDYHSETQVMIQLMSHDDEVMPDAMAGLAASAAIQLSDFPFECPISEARVGRINGEFVINPTRAQLLESDIDMMIGASADSVMMVEGEMNEISEEEMADAIKFAHEAIKVQCAAQVKLAEAFGKKEVREYEPEVEDEDLAKKIHDMVYDKTYAIAKAGSAKHERGEAFSNIKEEVFESFSEEEQEELGKLIHKYVAKAQKSAIRNLTLDEGLRLDGRKTDEIRPIWCEVDYLPSTHGSAIFTRGETQALATVTLGTSREANQIDMPSYEGEERFYLHYNFPPFSTGEARPIRGTSRREVGHGNLAQRALKGMVPEDCPYTVRVVSEILESNGSSSMATVCAGTMAMMDAGVQLKKPVSGIAMGLITDVDSGKYAVLSDILGDEDHLGDMDFKVTGTADGITACQMDIKVKGLSYEILVNALKQAREGRLHILGKITETIASPNAEVKDHAPTMVTRRIPNEFIGALIGPGGKVIQELQKETDTTIVINEDPVTEEGIVEVLGVGSKGIDAVMAKIDSLLFKPEVGSVYEVKVIKMLDFGAVVEYVDAPGNEVLLHVSELAWERTENVSDVVNMGDIFDVKYFGIDPKTRKEKVSRKAILPKPEGWQPRPPRDNNRGGGRDNRGRDNRGRDNRNRDNRRDDRKPREDKKED</sequence>
<dbReference type="GO" id="GO:0004654">
    <property type="term" value="F:polyribonucleotide nucleotidyltransferase activity"/>
    <property type="evidence" value="ECO:0007669"/>
    <property type="project" value="UniProtKB-UniRule"/>
</dbReference>
<dbReference type="InterPro" id="IPR020568">
    <property type="entry name" value="Ribosomal_Su5_D2-typ_SF"/>
</dbReference>
<dbReference type="FunFam" id="3.30.230.70:FF:000002">
    <property type="entry name" value="Polyribonucleotide nucleotidyltransferase"/>
    <property type="match status" value="1"/>
</dbReference>
<dbReference type="InterPro" id="IPR003029">
    <property type="entry name" value="S1_domain"/>
</dbReference>
<keyword evidence="12" id="KW-1185">Reference proteome</keyword>
<dbReference type="InterPro" id="IPR012162">
    <property type="entry name" value="PNPase"/>
</dbReference>
<comment type="subcellular location">
    <subcellularLocation>
        <location evidence="8">Cytoplasm</location>
    </subcellularLocation>
</comment>
<comment type="cofactor">
    <cofactor evidence="8">
        <name>Mg(2+)</name>
        <dbReference type="ChEBI" id="CHEBI:18420"/>
    </cofactor>
</comment>
<dbReference type="InterPro" id="IPR004088">
    <property type="entry name" value="KH_dom_type_1"/>
</dbReference>
<dbReference type="FunFam" id="3.30.230.70:FF:000001">
    <property type="entry name" value="Polyribonucleotide nucleotidyltransferase"/>
    <property type="match status" value="1"/>
</dbReference>
<dbReference type="InterPro" id="IPR036456">
    <property type="entry name" value="PNPase_PH_RNA-bd_sf"/>
</dbReference>
<evidence type="ECO:0000256" key="3">
    <source>
        <dbReference type="ARBA" id="ARBA00022679"/>
    </source>
</evidence>
<dbReference type="HAMAP" id="MF_01595">
    <property type="entry name" value="PNPase"/>
    <property type="match status" value="1"/>
</dbReference>
<evidence type="ECO:0000256" key="6">
    <source>
        <dbReference type="ARBA" id="ARBA00022842"/>
    </source>
</evidence>
<dbReference type="Pfam" id="PF00013">
    <property type="entry name" value="KH_1"/>
    <property type="match status" value="1"/>
</dbReference>
<dbReference type="Gene3D" id="2.40.50.140">
    <property type="entry name" value="Nucleic acid-binding proteins"/>
    <property type="match status" value="1"/>
</dbReference>
<dbReference type="SUPFAM" id="SSF46915">
    <property type="entry name" value="Polynucleotide phosphorylase/guanosine pentaphosphate synthase (PNPase/GPSI), domain 3"/>
    <property type="match status" value="1"/>
</dbReference>
<dbReference type="GO" id="GO:0000175">
    <property type="term" value="F:3'-5'-RNA exonuclease activity"/>
    <property type="evidence" value="ECO:0007669"/>
    <property type="project" value="TreeGrafter"/>
</dbReference>
<dbReference type="PANTHER" id="PTHR11252:SF0">
    <property type="entry name" value="POLYRIBONUCLEOTIDE NUCLEOTIDYLTRANSFERASE 1, MITOCHONDRIAL"/>
    <property type="match status" value="1"/>
</dbReference>
<dbReference type="AlphaFoldDB" id="A0A1H9CWX5"/>
<dbReference type="STRING" id="419940.SAMN05421824_1046"/>
<dbReference type="SMART" id="SM00322">
    <property type="entry name" value="KH"/>
    <property type="match status" value="1"/>
</dbReference>
<protein>
    <recommendedName>
        <fullName evidence="8">Polyribonucleotide nucleotidyltransferase</fullName>
        <ecNumber evidence="8">2.7.7.8</ecNumber>
    </recommendedName>
    <alternativeName>
        <fullName evidence="8">Polynucleotide phosphorylase</fullName>
        <shortName evidence="8">PNPase</shortName>
    </alternativeName>
</protein>
<dbReference type="RefSeq" id="WP_092576468.1">
    <property type="nucleotide sequence ID" value="NZ_FOFN01000001.1"/>
</dbReference>
<evidence type="ECO:0000256" key="9">
    <source>
        <dbReference type="SAM" id="MobiDB-lite"/>
    </source>
</evidence>
<comment type="function">
    <text evidence="8">Involved in mRNA degradation. Catalyzes the phosphorolysis of single-stranded polyribonucleotides processively in the 3'- to 5'-direction.</text>
</comment>
<gene>
    <name evidence="8" type="primary">pnp</name>
    <name evidence="11" type="ORF">SAMN05421824_1046</name>
</gene>
<dbReference type="EC" id="2.7.7.8" evidence="8"/>
<dbReference type="GO" id="GO:0003723">
    <property type="term" value="F:RNA binding"/>
    <property type="evidence" value="ECO:0007669"/>
    <property type="project" value="UniProtKB-UniRule"/>
</dbReference>
<dbReference type="PIRSF" id="PIRSF005499">
    <property type="entry name" value="PNPase"/>
    <property type="match status" value="1"/>
</dbReference>
<dbReference type="PROSITE" id="PS50084">
    <property type="entry name" value="KH_TYPE_1"/>
    <property type="match status" value="1"/>
</dbReference>
<dbReference type="PROSITE" id="PS50126">
    <property type="entry name" value="S1"/>
    <property type="match status" value="1"/>
</dbReference>
<evidence type="ECO:0000256" key="8">
    <source>
        <dbReference type="HAMAP-Rule" id="MF_01595"/>
    </source>
</evidence>
<reference evidence="11 12" key="1">
    <citation type="submission" date="2016-10" db="EMBL/GenBank/DDBJ databases">
        <authorList>
            <person name="de Groot N.N."/>
        </authorList>
    </citation>
    <scope>NUCLEOTIDE SEQUENCE [LARGE SCALE GENOMIC DNA]</scope>
    <source>
        <strain evidence="11 12">DSM 21035</strain>
    </source>
</reference>
<evidence type="ECO:0000256" key="7">
    <source>
        <dbReference type="ARBA" id="ARBA00022884"/>
    </source>
</evidence>
<evidence type="ECO:0000259" key="10">
    <source>
        <dbReference type="PROSITE" id="PS50126"/>
    </source>
</evidence>
<dbReference type="Pfam" id="PF00575">
    <property type="entry name" value="S1"/>
    <property type="match status" value="1"/>
</dbReference>
<dbReference type="Gene3D" id="3.30.1370.10">
    <property type="entry name" value="K Homology domain, type 1"/>
    <property type="match status" value="1"/>
</dbReference>
<dbReference type="CDD" id="cd11364">
    <property type="entry name" value="RNase_PH_PNPase_2"/>
    <property type="match status" value="1"/>
</dbReference>
<dbReference type="SUPFAM" id="SSF55666">
    <property type="entry name" value="Ribonuclease PH domain 2-like"/>
    <property type="match status" value="2"/>
</dbReference>
<dbReference type="SUPFAM" id="SSF54211">
    <property type="entry name" value="Ribosomal protein S5 domain 2-like"/>
    <property type="match status" value="2"/>
</dbReference>
<evidence type="ECO:0000313" key="11">
    <source>
        <dbReference type="EMBL" id="SEQ05712.1"/>
    </source>
</evidence>
<dbReference type="SMART" id="SM00316">
    <property type="entry name" value="S1"/>
    <property type="match status" value="1"/>
</dbReference>